<gene>
    <name evidence="2" type="ordered locus">TWT_194</name>
</gene>
<keyword evidence="3" id="KW-1185">Reference proteome</keyword>
<dbReference type="AlphaFoldDB" id="Q83GQ5"/>
<evidence type="ECO:0000313" key="3">
    <source>
        <dbReference type="Proteomes" id="UP000002200"/>
    </source>
</evidence>
<dbReference type="KEGG" id="twh:TWT_194"/>
<keyword evidence="1" id="KW-0812">Transmembrane</keyword>
<reference evidence="2 3" key="1">
    <citation type="journal article" date="2003" name="Genome Res.">
        <title>Tropheryma whipplei twist: a human pathogenic Actinobacteria with a reduced genome.</title>
        <authorList>
            <person name="Raoult D."/>
            <person name="Ogata H."/>
            <person name="Audic S."/>
            <person name="Robert C."/>
            <person name="Suhre K."/>
            <person name="Drancourt M."/>
            <person name="Claverie J.-M."/>
        </authorList>
    </citation>
    <scope>NUCLEOTIDE SEQUENCE [LARGE SCALE GENOMIC DNA]</scope>
    <source>
        <strain evidence="2 3">Twist</strain>
    </source>
</reference>
<dbReference type="STRING" id="203267.TWT_194"/>
<evidence type="ECO:0000313" key="2">
    <source>
        <dbReference type="EMBL" id="AAO44291.1"/>
    </source>
</evidence>
<dbReference type="Proteomes" id="UP000002200">
    <property type="component" value="Chromosome"/>
</dbReference>
<accession>Q83GQ5</accession>
<dbReference type="EMBL" id="AE014184">
    <property type="protein sequence ID" value="AAO44291.1"/>
    <property type="molecule type" value="Genomic_DNA"/>
</dbReference>
<sequence>MPSRLQRVRKITVLSNQAGSAAIEFLTLAVVFMVPLVYLIITVMNIQLASYAAENLGRNIARAYTLNQSSNMDVILNRLLADYGYTSDQASFSVECVPSCSPGNDYVVHVTLHLGLPLIPDAFNPRRGISVGSTVTMPISKYQT</sequence>
<keyword evidence="1" id="KW-0472">Membrane</keyword>
<dbReference type="HOGENOM" id="CLU_116587_3_2_11"/>
<feature type="transmembrane region" description="Helical" evidence="1">
    <location>
        <begin position="21"/>
        <end position="41"/>
    </location>
</feature>
<protein>
    <recommendedName>
        <fullName evidence="4">Pilus assembly protein</fullName>
    </recommendedName>
</protein>
<keyword evidence="1" id="KW-1133">Transmembrane helix</keyword>
<dbReference type="RefSeq" id="WP_011102418.1">
    <property type="nucleotide sequence ID" value="NC_004572.3"/>
</dbReference>
<evidence type="ECO:0008006" key="4">
    <source>
        <dbReference type="Google" id="ProtNLM"/>
    </source>
</evidence>
<dbReference type="OrthoDB" id="4965440at2"/>
<organism evidence="2 3">
    <name type="scientific">Tropheryma whipplei (strain Twist)</name>
    <name type="common">Whipple's bacillus</name>
    <dbReference type="NCBI Taxonomy" id="203267"/>
    <lineage>
        <taxon>Bacteria</taxon>
        <taxon>Bacillati</taxon>
        <taxon>Actinomycetota</taxon>
        <taxon>Actinomycetes</taxon>
        <taxon>Micrococcales</taxon>
        <taxon>Tropherymataceae</taxon>
        <taxon>Tropheryma</taxon>
    </lineage>
</organism>
<proteinExistence type="predicted"/>
<evidence type="ECO:0000256" key="1">
    <source>
        <dbReference type="SAM" id="Phobius"/>
    </source>
</evidence>
<name>Q83GQ5_TROWT</name>